<evidence type="ECO:0000313" key="6">
    <source>
        <dbReference type="Proteomes" id="UP001188597"/>
    </source>
</evidence>
<evidence type="ECO:0000256" key="1">
    <source>
        <dbReference type="ARBA" id="ARBA00023597"/>
    </source>
</evidence>
<feature type="domain" description="Cupin type-1" evidence="4">
    <location>
        <begin position="530"/>
        <end position="700"/>
    </location>
</feature>
<dbReference type="SUPFAM" id="SSF51182">
    <property type="entry name" value="RmlC-like cupins"/>
    <property type="match status" value="2"/>
</dbReference>
<comment type="caution">
    <text evidence="5">The sequence shown here is derived from an EMBL/GenBank/DDBJ whole genome shotgun (WGS) entry which is preliminary data.</text>
</comment>
<dbReference type="CDD" id="cd02244">
    <property type="entry name" value="cupin_7S_vicilin-like_N"/>
    <property type="match status" value="1"/>
</dbReference>
<feature type="region of interest" description="Disordered" evidence="2">
    <location>
        <begin position="176"/>
        <end position="199"/>
    </location>
</feature>
<sequence length="739" mass="86980">MILKPKLSLLALFGVSLVLGLVSVSRCHQNDDQAEQELHRCQLRCVRPLQPFRRQAVCQDQCVQQYREQKGRERERGGSDDPRRELERCQRQCQEQESGQRQQHQCQIRCQEEYKEQRKEQEQREECERGNPQAEDPQRRYEQCQEECRRQEQGGRHQQQCQKRCQEQYEEQSREQEEREQRERGRRTGNPQVEDPRQRFEQCQEQCRRQRPGHMQQEQCQRRCQEDYDEQRREEEEREQRERGQGSGNPEVEDPRQRYEQCQQQCRRQERGQRQQQEWCQRRCQEEYEEQQREQEEREKHGGGGRDHHEPEQVYRQCQQRCERQPQREQRQCQERCERQYKEQKQEQREKGGEHGEDVNPQREEQEENNPYFFRAQSSNLDSGPKKAMLGFLRSSLRGNGTINLVQQNRRESFNMQRGDSIRVPSGTTVYLINRDNNEKLHAVKLLKPVNNPGQFEPYFGAGGEDPESFYRAFSNEILESALNTPRDRLDRLFGQQRRGVIVRASQEQIKALSQHASSSRGRGESRGPFNLFNERPIYSNKFGQFFEASPNDHEQLKDLDVSVAFMSINQGGMIAPYYNTKSTRLVLVVEGSGRFEMACPELASQSQGSQGRREQETGERGAHYQKVGGRLFVGDAFVIPAGHPIAIVASQNENLQLVGFGINAQNNQKNFLAGKGNIWNQVQREAKELSFRLPAREVEDIFRKQEQAHFVLGPEQRQESEEGRGRVVASILGFIDLF</sequence>
<dbReference type="InterPro" id="IPR014710">
    <property type="entry name" value="RmlC-like_jellyroll"/>
</dbReference>
<keyword evidence="6" id="KW-1185">Reference proteome</keyword>
<feature type="region of interest" description="Disordered" evidence="2">
    <location>
        <begin position="603"/>
        <end position="622"/>
    </location>
</feature>
<feature type="signal peptide" evidence="3">
    <location>
        <begin position="1"/>
        <end position="27"/>
    </location>
</feature>
<evidence type="ECO:0000259" key="4">
    <source>
        <dbReference type="SMART" id="SM00835"/>
    </source>
</evidence>
<feature type="compositionally biased region" description="Basic and acidic residues" evidence="2">
    <location>
        <begin position="612"/>
        <end position="622"/>
    </location>
</feature>
<dbReference type="PANTHER" id="PTHR31189:SF41">
    <property type="entry name" value="VICILIN C72"/>
    <property type="match status" value="1"/>
</dbReference>
<dbReference type="Gene3D" id="2.60.120.10">
    <property type="entry name" value="Jelly Rolls"/>
    <property type="match status" value="2"/>
</dbReference>
<comment type="similarity">
    <text evidence="1">Belongs to the 7S seed storage protein family.</text>
</comment>
<dbReference type="CDD" id="cd02245">
    <property type="entry name" value="cupin_7S_vicilin-like_C"/>
    <property type="match status" value="1"/>
</dbReference>
<feature type="region of interest" description="Disordered" evidence="2">
    <location>
        <begin position="291"/>
        <end position="312"/>
    </location>
</feature>
<organism evidence="5 6">
    <name type="scientific">Escallonia herrerae</name>
    <dbReference type="NCBI Taxonomy" id="1293975"/>
    <lineage>
        <taxon>Eukaryota</taxon>
        <taxon>Viridiplantae</taxon>
        <taxon>Streptophyta</taxon>
        <taxon>Embryophyta</taxon>
        <taxon>Tracheophyta</taxon>
        <taxon>Spermatophyta</taxon>
        <taxon>Magnoliopsida</taxon>
        <taxon>eudicotyledons</taxon>
        <taxon>Gunneridae</taxon>
        <taxon>Pentapetalae</taxon>
        <taxon>asterids</taxon>
        <taxon>campanulids</taxon>
        <taxon>Escalloniales</taxon>
        <taxon>Escalloniaceae</taxon>
        <taxon>Escallonia</taxon>
    </lineage>
</organism>
<gene>
    <name evidence="5" type="ORF">RJ639_001307</name>
</gene>
<evidence type="ECO:0000256" key="3">
    <source>
        <dbReference type="SAM" id="SignalP"/>
    </source>
</evidence>
<evidence type="ECO:0000256" key="2">
    <source>
        <dbReference type="SAM" id="MobiDB-lite"/>
    </source>
</evidence>
<protein>
    <recommendedName>
        <fullName evidence="4">Cupin type-1 domain-containing protein</fullName>
    </recommendedName>
</protein>
<dbReference type="InterPro" id="IPR050253">
    <property type="entry name" value="Seed_Storage-Functional"/>
</dbReference>
<dbReference type="Gene3D" id="6.10.250.1700">
    <property type="match status" value="4"/>
</dbReference>
<dbReference type="Proteomes" id="UP001188597">
    <property type="component" value="Unassembled WGS sequence"/>
</dbReference>
<feature type="chain" id="PRO_5041688716" description="Cupin type-1 domain-containing protein" evidence="3">
    <location>
        <begin position="28"/>
        <end position="739"/>
    </location>
</feature>
<feature type="region of interest" description="Disordered" evidence="2">
    <location>
        <begin position="344"/>
        <end position="369"/>
    </location>
</feature>
<dbReference type="EMBL" id="JAVXUP010000023">
    <property type="protein sequence ID" value="KAK3042187.1"/>
    <property type="molecule type" value="Genomic_DNA"/>
</dbReference>
<dbReference type="InterPro" id="IPR006045">
    <property type="entry name" value="Cupin_1"/>
</dbReference>
<accession>A0AA88X8X5</accession>
<dbReference type="AlphaFoldDB" id="A0AA88X8X5"/>
<feature type="region of interest" description="Disordered" evidence="2">
    <location>
        <begin position="233"/>
        <end position="258"/>
    </location>
</feature>
<name>A0AA88X8X5_9ASTE</name>
<dbReference type="Pfam" id="PF04702">
    <property type="entry name" value="Vicilin_N"/>
    <property type="match status" value="2"/>
</dbReference>
<dbReference type="InterPro" id="IPR006792">
    <property type="entry name" value="Vicilin_N"/>
</dbReference>
<keyword evidence="3" id="KW-0732">Signal</keyword>
<dbReference type="PANTHER" id="PTHR31189">
    <property type="entry name" value="OS03G0336100 PROTEIN-RELATED"/>
    <property type="match status" value="1"/>
</dbReference>
<reference evidence="5" key="1">
    <citation type="submission" date="2022-12" db="EMBL/GenBank/DDBJ databases">
        <title>Draft genome assemblies for two species of Escallonia (Escalloniales).</title>
        <authorList>
            <person name="Chanderbali A."/>
            <person name="Dervinis C."/>
            <person name="Anghel I."/>
            <person name="Soltis D."/>
            <person name="Soltis P."/>
            <person name="Zapata F."/>
        </authorList>
    </citation>
    <scope>NUCLEOTIDE SEQUENCE</scope>
    <source>
        <strain evidence="5">UCBG64.0493</strain>
        <tissue evidence="5">Leaf</tissue>
    </source>
</reference>
<dbReference type="InterPro" id="IPR011051">
    <property type="entry name" value="RmlC_Cupin_sf"/>
</dbReference>
<dbReference type="Pfam" id="PF00190">
    <property type="entry name" value="Cupin_1"/>
    <property type="match status" value="1"/>
</dbReference>
<proteinExistence type="inferred from homology"/>
<feature type="compositionally biased region" description="Basic and acidic residues" evidence="2">
    <location>
        <begin position="233"/>
        <end position="244"/>
    </location>
</feature>
<evidence type="ECO:0000313" key="5">
    <source>
        <dbReference type="EMBL" id="KAK3042187.1"/>
    </source>
</evidence>
<feature type="compositionally biased region" description="Basic and acidic residues" evidence="2">
    <location>
        <begin position="344"/>
        <end position="364"/>
    </location>
</feature>
<dbReference type="SMART" id="SM00835">
    <property type="entry name" value="Cupin_1"/>
    <property type="match status" value="1"/>
</dbReference>